<gene>
    <name evidence="5" type="primary">CLEC10A</name>
    <name evidence="5" type="ORF">AMEX_G70</name>
</gene>
<dbReference type="SMART" id="SM00034">
    <property type="entry name" value="CLECT"/>
    <property type="match status" value="1"/>
</dbReference>
<comment type="caution">
    <text evidence="5">The sequence shown here is derived from an EMBL/GenBank/DDBJ whole genome shotgun (WGS) entry which is preliminary data.</text>
</comment>
<dbReference type="CDD" id="cd03590">
    <property type="entry name" value="CLECT_DC-SIGN_like"/>
    <property type="match status" value="1"/>
</dbReference>
<name>A0A8T2MBW3_ASTMX</name>
<dbReference type="PROSITE" id="PS00615">
    <property type="entry name" value="C_TYPE_LECTIN_1"/>
    <property type="match status" value="1"/>
</dbReference>
<dbReference type="InterPro" id="IPR050111">
    <property type="entry name" value="C-type_lectin/snaclec_domain"/>
</dbReference>
<dbReference type="InterPro" id="IPR016187">
    <property type="entry name" value="CTDL_fold"/>
</dbReference>
<evidence type="ECO:0000256" key="3">
    <source>
        <dbReference type="SAM" id="Phobius"/>
    </source>
</evidence>
<evidence type="ECO:0000256" key="1">
    <source>
        <dbReference type="ARBA" id="ARBA00022734"/>
    </source>
</evidence>
<sequence>MEEFSVGYKRMGLEGGWRNSVKDRLKGNQKLLLLVSTALIIFILFVMLFVIFGYQERRFAGMESFMIRHDSSLNSVNSELKSKLQDTGSDLEKMMSELKKTVSGLSSYVDLYNSRIQTQFSSGAQVKKLTDLQTLINNLDSSFASISSKLENQQKETAGRQSGQYTELKGFLNRINSSVSELAEKLQENVKQQDLGVVKDSLAALNFSLASFKSEQLKQNQDSDQRVMTTLNEIKIKLENKSKDADVYNRTLMEMRHLASSLESLSTQLQSTDQKVMTALNEMKAKREIPIKPAAVSSCKSGWTSFGSRCYFFSSDQLNWHQARDYCRSQNSFLLTVESDEELMFVLTRTAMEYSWVGLTDENTGQWRWDDGMPYTMNKDQWVPGQPDDWKDHGLGEEGEDCGHLKPGGKLNDVHCSTRMRYICSTSTNH</sequence>
<feature type="transmembrane region" description="Helical" evidence="3">
    <location>
        <begin position="31"/>
        <end position="54"/>
    </location>
</feature>
<evidence type="ECO:0000313" key="5">
    <source>
        <dbReference type="EMBL" id="KAG9281549.1"/>
    </source>
</evidence>
<dbReference type="InterPro" id="IPR033989">
    <property type="entry name" value="CD209-like_CTLD"/>
</dbReference>
<dbReference type="Gene3D" id="3.10.100.10">
    <property type="entry name" value="Mannose-Binding Protein A, subunit A"/>
    <property type="match status" value="1"/>
</dbReference>
<dbReference type="InterPro" id="IPR016186">
    <property type="entry name" value="C-type_lectin-like/link_sf"/>
</dbReference>
<keyword evidence="5" id="KW-0675">Receptor</keyword>
<dbReference type="Pfam" id="PF00059">
    <property type="entry name" value="Lectin_C"/>
    <property type="match status" value="1"/>
</dbReference>
<accession>A0A8T2MBW3</accession>
<keyword evidence="3" id="KW-0812">Transmembrane</keyword>
<reference evidence="5 6" key="1">
    <citation type="submission" date="2021-07" db="EMBL/GenBank/DDBJ databases">
        <authorList>
            <person name="Imarazene B."/>
            <person name="Zahm M."/>
            <person name="Klopp C."/>
            <person name="Cabau C."/>
            <person name="Beille S."/>
            <person name="Jouanno E."/>
            <person name="Castinel A."/>
            <person name="Lluch J."/>
            <person name="Gil L."/>
            <person name="Kuchtly C."/>
            <person name="Lopez Roques C."/>
            <person name="Donnadieu C."/>
            <person name="Parrinello H."/>
            <person name="Journot L."/>
            <person name="Du K."/>
            <person name="Schartl M."/>
            <person name="Retaux S."/>
            <person name="Guiguen Y."/>
        </authorList>
    </citation>
    <scope>NUCLEOTIDE SEQUENCE [LARGE SCALE GENOMIC DNA]</scope>
    <source>
        <strain evidence="5">Pach_M1</strain>
        <tissue evidence="5">Testis</tissue>
    </source>
</reference>
<evidence type="ECO:0000313" key="6">
    <source>
        <dbReference type="Proteomes" id="UP000752171"/>
    </source>
</evidence>
<proteinExistence type="predicted"/>
<dbReference type="PANTHER" id="PTHR22803">
    <property type="entry name" value="MANNOSE, PHOSPHOLIPASE, LECTIN RECEPTOR RELATED"/>
    <property type="match status" value="1"/>
</dbReference>
<evidence type="ECO:0000256" key="2">
    <source>
        <dbReference type="ARBA" id="ARBA00023157"/>
    </source>
</evidence>
<keyword evidence="1" id="KW-0430">Lectin</keyword>
<evidence type="ECO:0000259" key="4">
    <source>
        <dbReference type="PROSITE" id="PS50041"/>
    </source>
</evidence>
<dbReference type="InterPro" id="IPR018378">
    <property type="entry name" value="C-type_lectin_CS"/>
</dbReference>
<keyword evidence="3" id="KW-0472">Membrane</keyword>
<dbReference type="InterPro" id="IPR001304">
    <property type="entry name" value="C-type_lectin-like"/>
</dbReference>
<dbReference type="GO" id="GO:0030246">
    <property type="term" value="F:carbohydrate binding"/>
    <property type="evidence" value="ECO:0007669"/>
    <property type="project" value="UniProtKB-KW"/>
</dbReference>
<feature type="domain" description="C-type lectin" evidence="4">
    <location>
        <begin position="306"/>
        <end position="425"/>
    </location>
</feature>
<dbReference type="OrthoDB" id="538816at2759"/>
<protein>
    <submittedName>
        <fullName evidence="5">Asialoglycoprotein receptor 1-like</fullName>
    </submittedName>
</protein>
<dbReference type="Proteomes" id="UP000752171">
    <property type="component" value="Unassembled WGS sequence"/>
</dbReference>
<dbReference type="EMBL" id="JAICCE010000001">
    <property type="protein sequence ID" value="KAG9281549.1"/>
    <property type="molecule type" value="Genomic_DNA"/>
</dbReference>
<dbReference type="AlphaFoldDB" id="A0A8T2MBW3"/>
<keyword evidence="2" id="KW-1015">Disulfide bond</keyword>
<organism evidence="5 6">
    <name type="scientific">Astyanax mexicanus</name>
    <name type="common">Blind cave fish</name>
    <name type="synonym">Astyanax fasciatus mexicanus</name>
    <dbReference type="NCBI Taxonomy" id="7994"/>
    <lineage>
        <taxon>Eukaryota</taxon>
        <taxon>Metazoa</taxon>
        <taxon>Chordata</taxon>
        <taxon>Craniata</taxon>
        <taxon>Vertebrata</taxon>
        <taxon>Euteleostomi</taxon>
        <taxon>Actinopterygii</taxon>
        <taxon>Neopterygii</taxon>
        <taxon>Teleostei</taxon>
        <taxon>Ostariophysi</taxon>
        <taxon>Characiformes</taxon>
        <taxon>Characoidei</taxon>
        <taxon>Acestrorhamphidae</taxon>
        <taxon>Acestrorhamphinae</taxon>
        <taxon>Astyanax</taxon>
    </lineage>
</organism>
<dbReference type="PROSITE" id="PS50041">
    <property type="entry name" value="C_TYPE_LECTIN_2"/>
    <property type="match status" value="1"/>
</dbReference>
<dbReference type="SUPFAM" id="SSF56436">
    <property type="entry name" value="C-type lectin-like"/>
    <property type="match status" value="1"/>
</dbReference>
<keyword evidence="3" id="KW-1133">Transmembrane helix</keyword>